<reference evidence="2" key="1">
    <citation type="submission" date="2019-10" db="EMBL/GenBank/DDBJ databases">
        <title>Conservation and host-specific expression of non-tandemly repeated heterogenous ribosome RNA gene in arbuscular mycorrhizal fungi.</title>
        <authorList>
            <person name="Maeda T."/>
            <person name="Kobayashi Y."/>
            <person name="Nakagawa T."/>
            <person name="Ezawa T."/>
            <person name="Yamaguchi K."/>
            <person name="Bino T."/>
            <person name="Nishimoto Y."/>
            <person name="Shigenobu S."/>
            <person name="Kawaguchi M."/>
        </authorList>
    </citation>
    <scope>NUCLEOTIDE SEQUENCE</scope>
    <source>
        <strain evidence="2">HR1</strain>
    </source>
</reference>
<accession>A0A8H3QPY1</accession>
<dbReference type="Pfam" id="PF07534">
    <property type="entry name" value="TLD"/>
    <property type="match status" value="1"/>
</dbReference>
<dbReference type="InterPro" id="IPR006571">
    <property type="entry name" value="TLDc_dom"/>
</dbReference>
<evidence type="ECO:0000313" key="3">
    <source>
        <dbReference type="Proteomes" id="UP000615446"/>
    </source>
</evidence>
<feature type="domain" description="TLDc" evidence="1">
    <location>
        <begin position="139"/>
        <end position="305"/>
    </location>
</feature>
<comment type="caution">
    <text evidence="2">The sequence shown here is derived from an EMBL/GenBank/DDBJ whole genome shotgun (WGS) entry which is preliminary data.</text>
</comment>
<dbReference type="Proteomes" id="UP000615446">
    <property type="component" value="Unassembled WGS sequence"/>
</dbReference>
<dbReference type="OrthoDB" id="2439862at2759"/>
<dbReference type="SMART" id="SM00584">
    <property type="entry name" value="TLDc"/>
    <property type="match status" value="1"/>
</dbReference>
<name>A0A8H3QPY1_9GLOM</name>
<proteinExistence type="predicted"/>
<dbReference type="EMBL" id="BLAL01000172">
    <property type="protein sequence ID" value="GES87828.1"/>
    <property type="molecule type" value="Genomic_DNA"/>
</dbReference>
<dbReference type="AlphaFoldDB" id="A0A8H3QPY1"/>
<evidence type="ECO:0000259" key="1">
    <source>
        <dbReference type="PROSITE" id="PS51886"/>
    </source>
</evidence>
<protein>
    <submittedName>
        <fullName evidence="2">Carbohydrate-binding module family 13 protein</fullName>
    </submittedName>
</protein>
<dbReference type="PROSITE" id="PS51886">
    <property type="entry name" value="TLDC"/>
    <property type="match status" value="1"/>
</dbReference>
<sequence>MNIVFKIDFFFCTIFWPWDRQEKVYCDITIEVEIQIWEHVIKWGLAQNPELPSDLTNYSQDDFNKLKNTLQRFIPLIKFSNITSKEFIDKVFPYEKIFPVDLYKNFLRVFLSLSDPNIKPSNKSEYSIAKESKNEIDSKIITYQHAELISKWVDKLNISDKLISLYKFKLLFRASRDRYSRDVFHVVCDNQPRTVAIVKVKDSNEILGGYNPLEWNCYENFVTTEDSFIFSFSNDRIDNHILSRVIKEHRATFNSCQYGPSFGVSDLEIWSLYGGNCCKKSSYENPIRDTEGQFVVEDFEVFQILRE</sequence>
<evidence type="ECO:0000313" key="2">
    <source>
        <dbReference type="EMBL" id="GES87828.1"/>
    </source>
</evidence>
<organism evidence="2 3">
    <name type="scientific">Rhizophagus clarus</name>
    <dbReference type="NCBI Taxonomy" id="94130"/>
    <lineage>
        <taxon>Eukaryota</taxon>
        <taxon>Fungi</taxon>
        <taxon>Fungi incertae sedis</taxon>
        <taxon>Mucoromycota</taxon>
        <taxon>Glomeromycotina</taxon>
        <taxon>Glomeromycetes</taxon>
        <taxon>Glomerales</taxon>
        <taxon>Glomeraceae</taxon>
        <taxon>Rhizophagus</taxon>
    </lineage>
</organism>
<gene>
    <name evidence="2" type="ORF">RCL2_001479900</name>
</gene>